<dbReference type="GO" id="GO:0016509">
    <property type="term" value="F:long-chain (3S)-3-hydroxyacyl-CoA dehydrogenase (NAD+) activity"/>
    <property type="evidence" value="ECO:0007669"/>
    <property type="project" value="TreeGrafter"/>
</dbReference>
<dbReference type="Gene3D" id="1.10.1040.50">
    <property type="match status" value="1"/>
</dbReference>
<organism evidence="2 3">
    <name type="scientific">Oleiphilus messinensis</name>
    <dbReference type="NCBI Taxonomy" id="141451"/>
    <lineage>
        <taxon>Bacteria</taxon>
        <taxon>Pseudomonadati</taxon>
        <taxon>Pseudomonadota</taxon>
        <taxon>Gammaproteobacteria</taxon>
        <taxon>Oceanospirillales</taxon>
        <taxon>Oleiphilaceae</taxon>
        <taxon>Oleiphilus</taxon>
    </lineage>
</organism>
<protein>
    <submittedName>
        <fullName evidence="2">Uncharacterized protein</fullName>
    </submittedName>
</protein>
<dbReference type="AlphaFoldDB" id="A0A1Y0I9T8"/>
<proteinExistence type="predicted"/>
<reference evidence="2 3" key="1">
    <citation type="submission" date="2017-05" db="EMBL/GenBank/DDBJ databases">
        <title>Genomic insights into alkan degradation activity of Oleiphilus messinensis.</title>
        <authorList>
            <person name="Kozyavkin S.A."/>
            <person name="Slesarev A.I."/>
            <person name="Golyshin P.N."/>
            <person name="Korzhenkov A."/>
            <person name="Golyshina O.N."/>
            <person name="Toshchakov S.V."/>
        </authorList>
    </citation>
    <scope>NUCLEOTIDE SEQUENCE [LARGE SCALE GENOMIC DNA]</scope>
    <source>
        <strain evidence="2 3">ME102</strain>
    </source>
</reference>
<evidence type="ECO:0000313" key="3">
    <source>
        <dbReference type="Proteomes" id="UP000196027"/>
    </source>
</evidence>
<dbReference type="GO" id="GO:0004300">
    <property type="term" value="F:enoyl-CoA hydratase activity"/>
    <property type="evidence" value="ECO:0007669"/>
    <property type="project" value="TreeGrafter"/>
</dbReference>
<keyword evidence="3" id="KW-1185">Reference proteome</keyword>
<sequence length="184" mass="20682">MPIGPLAITDEISIRLFKEILDQQLQDQQASGKEASEHPAYAVLSQMLDEFKRPGKAARKGFYDYPTNGKKTFWPELKNHYSQADKQIDFNEIKDRLLFAQICEALRAIEEGVIKSVEDANIGSVFGIGFAPWSGGVVQFVNAYGIAGFIERSHELAQRYGDRFLPPTILKDQISNTRFEIPAS</sequence>
<evidence type="ECO:0000256" key="1">
    <source>
        <dbReference type="ARBA" id="ARBA00023002"/>
    </source>
</evidence>
<evidence type="ECO:0000313" key="2">
    <source>
        <dbReference type="EMBL" id="ARU56526.1"/>
    </source>
</evidence>
<dbReference type="PANTHER" id="PTHR43612:SF3">
    <property type="entry name" value="TRIFUNCTIONAL ENZYME SUBUNIT ALPHA, MITOCHONDRIAL"/>
    <property type="match status" value="1"/>
</dbReference>
<dbReference type="GO" id="GO:0006635">
    <property type="term" value="P:fatty acid beta-oxidation"/>
    <property type="evidence" value="ECO:0007669"/>
    <property type="project" value="TreeGrafter"/>
</dbReference>
<name>A0A1Y0I9T8_9GAMM</name>
<dbReference type="EMBL" id="CP021425">
    <property type="protein sequence ID" value="ARU56526.1"/>
    <property type="molecule type" value="Genomic_DNA"/>
</dbReference>
<dbReference type="Proteomes" id="UP000196027">
    <property type="component" value="Chromosome"/>
</dbReference>
<keyword evidence="1" id="KW-0560">Oxidoreductase</keyword>
<accession>A0A1Y0I9T8</accession>
<dbReference type="InterPro" id="IPR008927">
    <property type="entry name" value="6-PGluconate_DH-like_C_sf"/>
</dbReference>
<dbReference type="SUPFAM" id="SSF48179">
    <property type="entry name" value="6-phosphogluconate dehydrogenase C-terminal domain-like"/>
    <property type="match status" value="2"/>
</dbReference>
<dbReference type="PANTHER" id="PTHR43612">
    <property type="entry name" value="TRIFUNCTIONAL ENZYME SUBUNIT ALPHA"/>
    <property type="match status" value="1"/>
</dbReference>
<gene>
    <name evidence="2" type="ORF">OLMES_2465</name>
</gene>
<dbReference type="InterPro" id="IPR050136">
    <property type="entry name" value="FA_oxidation_alpha_subunit"/>
</dbReference>
<dbReference type="KEGG" id="ome:OLMES_2465"/>